<sequence>MGGWYFLAMAIGIGLFLYGIFHSSHRTPFRKISLLMVGTVMIGLSLYMFMPGSADTMAEIFGL</sequence>
<reference evidence="3" key="1">
    <citation type="journal article" date="2019" name="Int. J. Syst. Evol. Microbiol.">
        <title>The Global Catalogue of Microorganisms (GCM) 10K type strain sequencing project: providing services to taxonomists for standard genome sequencing and annotation.</title>
        <authorList>
            <consortium name="The Broad Institute Genomics Platform"/>
            <consortium name="The Broad Institute Genome Sequencing Center for Infectious Disease"/>
            <person name="Wu L."/>
            <person name="Ma J."/>
        </authorList>
    </citation>
    <scope>NUCLEOTIDE SEQUENCE [LARGE SCALE GENOMIC DNA]</scope>
    <source>
        <strain evidence="3">CCUG 50353</strain>
    </source>
</reference>
<organism evidence="2 3">
    <name type="scientific">Chryseomicrobium palamuruense</name>
    <dbReference type="NCBI Taxonomy" id="682973"/>
    <lineage>
        <taxon>Bacteria</taxon>
        <taxon>Bacillati</taxon>
        <taxon>Bacillota</taxon>
        <taxon>Bacilli</taxon>
        <taxon>Bacillales</taxon>
        <taxon>Caryophanaceae</taxon>
        <taxon>Chryseomicrobium</taxon>
    </lineage>
</organism>
<keyword evidence="1" id="KW-0812">Transmembrane</keyword>
<proteinExistence type="predicted"/>
<dbReference type="EMBL" id="JBHSEF010000009">
    <property type="protein sequence ID" value="MFC4353873.1"/>
    <property type="molecule type" value="Genomic_DNA"/>
</dbReference>
<comment type="caution">
    <text evidence="2">The sequence shown here is derived from an EMBL/GenBank/DDBJ whole genome shotgun (WGS) entry which is preliminary data.</text>
</comment>
<evidence type="ECO:0000313" key="3">
    <source>
        <dbReference type="Proteomes" id="UP001595733"/>
    </source>
</evidence>
<keyword evidence="1" id="KW-1133">Transmembrane helix</keyword>
<gene>
    <name evidence="2" type="ORF">ACFO0S_02180</name>
</gene>
<evidence type="ECO:0000313" key="2">
    <source>
        <dbReference type="EMBL" id="MFC4353873.1"/>
    </source>
</evidence>
<feature type="transmembrane region" description="Helical" evidence="1">
    <location>
        <begin position="33"/>
        <end position="50"/>
    </location>
</feature>
<keyword evidence="3" id="KW-1185">Reference proteome</keyword>
<evidence type="ECO:0000256" key="1">
    <source>
        <dbReference type="SAM" id="Phobius"/>
    </source>
</evidence>
<feature type="transmembrane region" description="Helical" evidence="1">
    <location>
        <begin position="6"/>
        <end position="21"/>
    </location>
</feature>
<dbReference type="RefSeq" id="WP_378139698.1">
    <property type="nucleotide sequence ID" value="NZ_JBHSEF010000009.1"/>
</dbReference>
<protein>
    <submittedName>
        <fullName evidence="2">Uncharacterized protein</fullName>
    </submittedName>
</protein>
<name>A0ABV8URF7_9BACL</name>
<dbReference type="Proteomes" id="UP001595733">
    <property type="component" value="Unassembled WGS sequence"/>
</dbReference>
<keyword evidence="1" id="KW-0472">Membrane</keyword>
<accession>A0ABV8URF7</accession>